<comment type="caution">
    <text evidence="2">The sequence shown here is derived from an EMBL/GenBank/DDBJ whole genome shotgun (WGS) entry which is preliminary data.</text>
</comment>
<sequence length="66" mass="7670">MNSLSNSAATANHLQRLFDVGTKRQIVVADLSYIRVNHRWNYLYVLLIYLIDRLPVIVSVSIKRQI</sequence>
<organism evidence="2 3">
    <name type="scientific">Snodgrassella alvi</name>
    <dbReference type="NCBI Taxonomy" id="1196083"/>
    <lineage>
        <taxon>Bacteria</taxon>
        <taxon>Pseudomonadati</taxon>
        <taxon>Pseudomonadota</taxon>
        <taxon>Betaproteobacteria</taxon>
        <taxon>Neisseriales</taxon>
        <taxon>Neisseriaceae</taxon>
        <taxon>Snodgrassella</taxon>
    </lineage>
</organism>
<reference evidence="2 3" key="1">
    <citation type="journal article" date="2017" name="MBio">
        <title>Type VI secretion-mediated competition in the bee gut microbiome.</title>
        <authorList>
            <person name="Steele M.I."/>
            <person name="Kwong W.K."/>
            <person name="Powell J.E."/>
            <person name="Whiteley M."/>
            <person name="Moran N.A."/>
        </authorList>
    </citation>
    <scope>NUCLEOTIDE SEQUENCE [LARGE SCALE GENOMIC DNA]</scope>
    <source>
        <strain evidence="2 3">Nev3CBA3</strain>
    </source>
</reference>
<feature type="transmembrane region" description="Helical" evidence="1">
    <location>
        <begin position="42"/>
        <end position="62"/>
    </location>
</feature>
<evidence type="ECO:0000313" key="2">
    <source>
        <dbReference type="EMBL" id="PIT52467.1"/>
    </source>
</evidence>
<dbReference type="Proteomes" id="UP000229434">
    <property type="component" value="Unassembled WGS sequence"/>
</dbReference>
<keyword evidence="1" id="KW-0812">Transmembrane</keyword>
<dbReference type="AlphaFoldDB" id="A0A2N9XTA4"/>
<keyword evidence="1" id="KW-0472">Membrane</keyword>
<keyword evidence="1" id="KW-1133">Transmembrane helix</keyword>
<evidence type="ECO:0000313" key="3">
    <source>
        <dbReference type="Proteomes" id="UP000229434"/>
    </source>
</evidence>
<accession>A0A2N9XTA4</accession>
<dbReference type="EMBL" id="MEIS01000128">
    <property type="protein sequence ID" value="PIT52467.1"/>
    <property type="molecule type" value="Genomic_DNA"/>
</dbReference>
<protein>
    <recommendedName>
        <fullName evidence="4">Transposase</fullName>
    </recommendedName>
</protein>
<evidence type="ECO:0000256" key="1">
    <source>
        <dbReference type="SAM" id="Phobius"/>
    </source>
</evidence>
<name>A0A2N9XTA4_9NEIS</name>
<dbReference type="RefSeq" id="WP_100138557.1">
    <property type="nucleotide sequence ID" value="NZ_MEIS01000128.1"/>
</dbReference>
<proteinExistence type="predicted"/>
<gene>
    <name evidence="2" type="ORF">BHC49_13510</name>
</gene>
<evidence type="ECO:0008006" key="4">
    <source>
        <dbReference type="Google" id="ProtNLM"/>
    </source>
</evidence>